<proteinExistence type="predicted"/>
<organism evidence="1">
    <name type="scientific">hydrothermal vent metagenome</name>
    <dbReference type="NCBI Taxonomy" id="652676"/>
    <lineage>
        <taxon>unclassified sequences</taxon>
        <taxon>metagenomes</taxon>
        <taxon>ecological metagenomes</taxon>
    </lineage>
</organism>
<reference evidence="1" key="1">
    <citation type="submission" date="2018-06" db="EMBL/GenBank/DDBJ databases">
        <authorList>
            <person name="Zhirakovskaya E."/>
        </authorList>
    </citation>
    <scope>NUCLEOTIDE SEQUENCE</scope>
</reference>
<sequence length="434" mass="50326">MKKVIVLVLMLVAALAWLYFERSTDSKKTSINQITFQQTNQNNLAKTPKQNADEHRLAVEALIKSQNITPKNPLMPGGERNFMAIYRDINLAKDCSPFYRNHHQTLGKYNHLEAFNISLQYKSSQQAPPNQVQALEDFVQQCLTLKSAVFFRASIDTEFPEYKFAHPVLVELRKEWHNSQPETPAEKHLDKVTKLSKQWQQSLEELLQISSGDFFYSKEERDSLEKSALQIQQQIDVIYQQTDQADWNEINKLQQQIKALSEQKNQRLPVDEEQRLSALDAFNQLTYYMEQAMYDGFPASFVTLIENLEMADHFQLKVASADYYPYSNDVIKLIPEYTPPSQHLFAYAKTQDQQVFNLLIEPASQLMLCYMGADCSAESAWVRQYCLGNKHRVSTFPDACGKSLLDFYTDDYLTPNLWLDVSELFDKMVSYYES</sequence>
<accession>A0A3B0VY26</accession>
<gene>
    <name evidence="1" type="ORF">MNBD_GAMMA02-1630</name>
</gene>
<name>A0A3B0VY26_9ZZZZ</name>
<dbReference type="EMBL" id="UOFA01000172">
    <property type="protein sequence ID" value="VAW45250.1"/>
    <property type="molecule type" value="Genomic_DNA"/>
</dbReference>
<protein>
    <submittedName>
        <fullName evidence="1">Uncharacterized protein</fullName>
    </submittedName>
</protein>
<dbReference type="AlphaFoldDB" id="A0A3B0VY26"/>
<evidence type="ECO:0000313" key="1">
    <source>
        <dbReference type="EMBL" id="VAW45250.1"/>
    </source>
</evidence>